<dbReference type="SMART" id="SM00421">
    <property type="entry name" value="HTH_LUXR"/>
    <property type="match status" value="1"/>
</dbReference>
<name>A0ABW2YZB3_9SPHI</name>
<evidence type="ECO:0000256" key="2">
    <source>
        <dbReference type="ARBA" id="ARBA00023015"/>
    </source>
</evidence>
<evidence type="ECO:0000259" key="5">
    <source>
        <dbReference type="PROSITE" id="PS00622"/>
    </source>
</evidence>
<dbReference type="InterPro" id="IPR036388">
    <property type="entry name" value="WH-like_DNA-bd_sf"/>
</dbReference>
<dbReference type="EMBL" id="JBHTHU010000021">
    <property type="protein sequence ID" value="MFD0751823.1"/>
    <property type="molecule type" value="Genomic_DNA"/>
</dbReference>
<keyword evidence="7" id="KW-1185">Reference proteome</keyword>
<dbReference type="InterPro" id="IPR000792">
    <property type="entry name" value="Tscrpt_reg_LuxR_C"/>
</dbReference>
<comment type="similarity">
    <text evidence="1">Belongs to the sigma-70 factor family. ECF subfamily.</text>
</comment>
<dbReference type="InterPro" id="IPR039425">
    <property type="entry name" value="RNA_pol_sigma-70-like"/>
</dbReference>
<dbReference type="InterPro" id="IPR013325">
    <property type="entry name" value="RNA_pol_sigma_r2"/>
</dbReference>
<dbReference type="SUPFAM" id="SSF88659">
    <property type="entry name" value="Sigma3 and sigma4 domains of RNA polymerase sigma factors"/>
    <property type="match status" value="1"/>
</dbReference>
<evidence type="ECO:0000313" key="7">
    <source>
        <dbReference type="Proteomes" id="UP001596958"/>
    </source>
</evidence>
<evidence type="ECO:0000313" key="6">
    <source>
        <dbReference type="EMBL" id="MFD0751823.1"/>
    </source>
</evidence>
<evidence type="ECO:0000256" key="4">
    <source>
        <dbReference type="ARBA" id="ARBA00023163"/>
    </source>
</evidence>
<dbReference type="Gene3D" id="1.10.1740.10">
    <property type="match status" value="1"/>
</dbReference>
<protein>
    <submittedName>
        <fullName evidence="6">RNA polymerase sigma-70 factor</fullName>
    </submittedName>
</protein>
<evidence type="ECO:0000256" key="3">
    <source>
        <dbReference type="ARBA" id="ARBA00023082"/>
    </source>
</evidence>
<keyword evidence="2" id="KW-0805">Transcription regulation</keyword>
<gene>
    <name evidence="6" type="ORF">ACFQZS_16845</name>
</gene>
<dbReference type="InterPro" id="IPR014327">
    <property type="entry name" value="RNA_pol_sigma70_bacteroid"/>
</dbReference>
<reference evidence="7" key="1">
    <citation type="journal article" date="2019" name="Int. J. Syst. Evol. Microbiol.">
        <title>The Global Catalogue of Microorganisms (GCM) 10K type strain sequencing project: providing services to taxonomists for standard genome sequencing and annotation.</title>
        <authorList>
            <consortium name="The Broad Institute Genomics Platform"/>
            <consortium name="The Broad Institute Genome Sequencing Center for Infectious Disease"/>
            <person name="Wu L."/>
            <person name="Ma J."/>
        </authorList>
    </citation>
    <scope>NUCLEOTIDE SEQUENCE [LARGE SCALE GENOMIC DNA]</scope>
    <source>
        <strain evidence="7">CCUG 63418</strain>
    </source>
</reference>
<dbReference type="InterPro" id="IPR013249">
    <property type="entry name" value="RNA_pol_sigma70_r4_t2"/>
</dbReference>
<dbReference type="InterPro" id="IPR014284">
    <property type="entry name" value="RNA_pol_sigma-70_dom"/>
</dbReference>
<dbReference type="PANTHER" id="PTHR43133:SF46">
    <property type="entry name" value="RNA POLYMERASE SIGMA-70 FACTOR ECF SUBFAMILY"/>
    <property type="match status" value="1"/>
</dbReference>
<dbReference type="CDD" id="cd06171">
    <property type="entry name" value="Sigma70_r4"/>
    <property type="match status" value="1"/>
</dbReference>
<accession>A0ABW2YZB3</accession>
<organism evidence="6 7">
    <name type="scientific">Mucilaginibacter calamicampi</name>
    <dbReference type="NCBI Taxonomy" id="1302352"/>
    <lineage>
        <taxon>Bacteria</taxon>
        <taxon>Pseudomonadati</taxon>
        <taxon>Bacteroidota</taxon>
        <taxon>Sphingobacteriia</taxon>
        <taxon>Sphingobacteriales</taxon>
        <taxon>Sphingobacteriaceae</taxon>
        <taxon>Mucilaginibacter</taxon>
    </lineage>
</organism>
<dbReference type="RefSeq" id="WP_377102121.1">
    <property type="nucleotide sequence ID" value="NZ_JBHTHU010000021.1"/>
</dbReference>
<keyword evidence="4" id="KW-0804">Transcription</keyword>
<evidence type="ECO:0000256" key="1">
    <source>
        <dbReference type="ARBA" id="ARBA00010641"/>
    </source>
</evidence>
<comment type="caution">
    <text evidence="6">The sequence shown here is derived from an EMBL/GenBank/DDBJ whole genome shotgun (WGS) entry which is preliminary data.</text>
</comment>
<dbReference type="SUPFAM" id="SSF88946">
    <property type="entry name" value="Sigma2 domain of RNA polymerase sigma factors"/>
    <property type="match status" value="1"/>
</dbReference>
<feature type="domain" description="HTH luxR-type" evidence="5">
    <location>
        <begin position="149"/>
        <end position="176"/>
    </location>
</feature>
<dbReference type="Proteomes" id="UP001596958">
    <property type="component" value="Unassembled WGS sequence"/>
</dbReference>
<dbReference type="InterPro" id="IPR013324">
    <property type="entry name" value="RNA_pol_sigma_r3/r4-like"/>
</dbReference>
<dbReference type="Gene3D" id="1.10.10.10">
    <property type="entry name" value="Winged helix-like DNA-binding domain superfamily/Winged helix DNA-binding domain"/>
    <property type="match status" value="1"/>
</dbReference>
<sequence length="214" mass="24975">MNYKKEHIVPLWQRICFNDDVKAFEAFYYLLYDALVRFSMMYIHQREEAEEIVTDVFVKSWMNRSNMQHVERPDTYFFVAVKNQSLNHLKKFSSIHIVPVEDSKEVDLIDTADPQVQLEKKELHFHLDQSIDTLPQQCRIIFKLIKEDGLKYKEVAEILNISPRTVQTQLFRAMQKLSVCLAGYAAAPSRRASGGNIVSKIVMALVFSEYFSSL</sequence>
<dbReference type="PROSITE" id="PS00622">
    <property type="entry name" value="HTH_LUXR_1"/>
    <property type="match status" value="1"/>
</dbReference>
<dbReference type="NCBIfam" id="TIGR02985">
    <property type="entry name" value="Sig70_bacteroi1"/>
    <property type="match status" value="1"/>
</dbReference>
<dbReference type="Pfam" id="PF08281">
    <property type="entry name" value="Sigma70_r4_2"/>
    <property type="match status" value="1"/>
</dbReference>
<keyword evidence="3" id="KW-0731">Sigma factor</keyword>
<proteinExistence type="inferred from homology"/>
<dbReference type="NCBIfam" id="TIGR02937">
    <property type="entry name" value="sigma70-ECF"/>
    <property type="match status" value="1"/>
</dbReference>
<dbReference type="PANTHER" id="PTHR43133">
    <property type="entry name" value="RNA POLYMERASE ECF-TYPE SIGMA FACTO"/>
    <property type="match status" value="1"/>
</dbReference>